<evidence type="ECO:0000259" key="2">
    <source>
        <dbReference type="Pfam" id="PF04082"/>
    </source>
</evidence>
<gene>
    <name evidence="3" type="ORF">AWRI4233_LOCUS8464</name>
</gene>
<organism evidence="3 4">
    <name type="scientific">Aureobasidium mustum</name>
    <dbReference type="NCBI Taxonomy" id="2773714"/>
    <lineage>
        <taxon>Eukaryota</taxon>
        <taxon>Fungi</taxon>
        <taxon>Dikarya</taxon>
        <taxon>Ascomycota</taxon>
        <taxon>Pezizomycotina</taxon>
        <taxon>Dothideomycetes</taxon>
        <taxon>Dothideomycetidae</taxon>
        <taxon>Dothideales</taxon>
        <taxon>Saccotheciaceae</taxon>
        <taxon>Aureobasidium</taxon>
    </lineage>
</organism>
<dbReference type="GO" id="GO:0008270">
    <property type="term" value="F:zinc ion binding"/>
    <property type="evidence" value="ECO:0007669"/>
    <property type="project" value="InterPro"/>
</dbReference>
<name>A0A9N8K9D9_9PEZI</name>
<dbReference type="InterPro" id="IPR007219">
    <property type="entry name" value="XnlR_reg_dom"/>
</dbReference>
<dbReference type="PANTHER" id="PTHR46910">
    <property type="entry name" value="TRANSCRIPTION FACTOR PDR1"/>
    <property type="match status" value="1"/>
</dbReference>
<reference evidence="3" key="1">
    <citation type="submission" date="2020-06" db="EMBL/GenBank/DDBJ databases">
        <authorList>
            <person name="Onetto C."/>
        </authorList>
    </citation>
    <scope>NUCLEOTIDE SEQUENCE</scope>
</reference>
<dbReference type="GO" id="GO:0003677">
    <property type="term" value="F:DNA binding"/>
    <property type="evidence" value="ECO:0007669"/>
    <property type="project" value="InterPro"/>
</dbReference>
<sequence>MCALSSARVRDGALYTGRWDANSLKSPSSEELFQAARQAIPPDAALSQDFDYMRAYALLAITSIQYGDTPRMNYYLGLYHSFVAVGMLQDENNWPSGLAHVEIEERRRLFWSMYTLDIFSSIIWGGFPKSREACFNVCYPAECDDEYFSDANPVTTEHIHTAPSWVKGWNFVTDLYRILEHAVDRLGNLRYPVQRTPSVMSYIEQGSPRQASTLTNIMTLYEQLPPIFKTTQPLTGRLEKDLFGFQAANIAASLQLVRMVLFTTDNSTVDQKCQIASEVINGFASVPVAYLRAISSPLFHHLAGIGSIMGSAFENGLTESSYRRVRSVLLDLANLLANLEVDLYCAAGTSDKLRAQVSRIDEFMKIQRSVDASGTAGGLTPWTHHPNPELLSPGLQQQLAMSENSPQIHFPAELFENWSWAFDFN</sequence>
<keyword evidence="4" id="KW-1185">Reference proteome</keyword>
<dbReference type="Proteomes" id="UP000714618">
    <property type="component" value="Unassembled WGS sequence"/>
</dbReference>
<dbReference type="EMBL" id="CAIJEO010000010">
    <property type="protein sequence ID" value="CAD0099639.1"/>
    <property type="molecule type" value="Genomic_DNA"/>
</dbReference>
<proteinExistence type="predicted"/>
<dbReference type="OrthoDB" id="2123952at2759"/>
<dbReference type="GO" id="GO:0006351">
    <property type="term" value="P:DNA-templated transcription"/>
    <property type="evidence" value="ECO:0007669"/>
    <property type="project" value="InterPro"/>
</dbReference>
<evidence type="ECO:0000256" key="1">
    <source>
        <dbReference type="ARBA" id="ARBA00023242"/>
    </source>
</evidence>
<dbReference type="Pfam" id="PF04082">
    <property type="entry name" value="Fungal_trans"/>
    <property type="match status" value="1"/>
</dbReference>
<feature type="domain" description="Xylanolytic transcriptional activator regulatory" evidence="2">
    <location>
        <begin position="22"/>
        <end position="224"/>
    </location>
</feature>
<dbReference type="AlphaFoldDB" id="A0A9N8K9D9"/>
<dbReference type="GO" id="GO:0003700">
    <property type="term" value="F:DNA-binding transcription factor activity"/>
    <property type="evidence" value="ECO:0007669"/>
    <property type="project" value="InterPro"/>
</dbReference>
<dbReference type="CDD" id="cd12148">
    <property type="entry name" value="fungal_TF_MHR"/>
    <property type="match status" value="1"/>
</dbReference>
<protein>
    <recommendedName>
        <fullName evidence="2">Xylanolytic transcriptional activator regulatory domain-containing protein</fullName>
    </recommendedName>
</protein>
<accession>A0A9N8K9D9</accession>
<dbReference type="InterPro" id="IPR050987">
    <property type="entry name" value="AtrR-like"/>
</dbReference>
<evidence type="ECO:0000313" key="3">
    <source>
        <dbReference type="EMBL" id="CAD0099639.1"/>
    </source>
</evidence>
<evidence type="ECO:0000313" key="4">
    <source>
        <dbReference type="Proteomes" id="UP000714618"/>
    </source>
</evidence>
<dbReference type="PANTHER" id="PTHR46910:SF18">
    <property type="entry name" value="ZN(II)2CYS6 TRANSCRIPTION FACTOR (EUROFUNG)"/>
    <property type="match status" value="1"/>
</dbReference>
<keyword evidence="1" id="KW-0539">Nucleus</keyword>
<comment type="caution">
    <text evidence="3">The sequence shown here is derived from an EMBL/GenBank/DDBJ whole genome shotgun (WGS) entry which is preliminary data.</text>
</comment>